<dbReference type="EMBL" id="JSZA02000001">
    <property type="protein sequence ID" value="TGO03750.1"/>
    <property type="molecule type" value="Genomic_DNA"/>
</dbReference>
<sequence length="91" mass="10407">MYGIFLIVVSGISLRGFPETIITKMVGFAKLYPPYKKTSRSHALRQCHWRRGNPLWLPAPTKNRILCFRGKSFRAAKTFASEGNPLWLPLT</sequence>
<gene>
    <name evidence="1" type="ORF">PN36_00080</name>
</gene>
<reference evidence="1 2" key="1">
    <citation type="journal article" date="2016" name="Front. Microbiol.">
        <title>Single-Cell (Meta-)Genomics of a Dimorphic Candidatus Thiomargarita nelsonii Reveals Genomic Plasticity.</title>
        <authorList>
            <person name="Flood B.E."/>
            <person name="Fliss P."/>
            <person name="Jones D.S."/>
            <person name="Dick G.J."/>
            <person name="Jain S."/>
            <person name="Kaster A.K."/>
            <person name="Winkel M."/>
            <person name="Mussmann M."/>
            <person name="Bailey J."/>
        </authorList>
    </citation>
    <scope>NUCLEOTIDE SEQUENCE [LARGE SCALE GENOMIC DNA]</scope>
    <source>
        <strain evidence="1">Hydrate Ridge</strain>
    </source>
</reference>
<proteinExistence type="predicted"/>
<evidence type="ECO:0000313" key="1">
    <source>
        <dbReference type="EMBL" id="TGO03750.1"/>
    </source>
</evidence>
<dbReference type="Proteomes" id="UP000030428">
    <property type="component" value="Unassembled WGS sequence"/>
</dbReference>
<protein>
    <submittedName>
        <fullName evidence="1">Uncharacterized protein</fullName>
    </submittedName>
</protein>
<keyword evidence="2" id="KW-1185">Reference proteome</keyword>
<evidence type="ECO:0000313" key="2">
    <source>
        <dbReference type="Proteomes" id="UP000030428"/>
    </source>
</evidence>
<accession>A0A4E0QX02</accession>
<comment type="caution">
    <text evidence="1">The sequence shown here is derived from an EMBL/GenBank/DDBJ whole genome shotgun (WGS) entry which is preliminary data.</text>
</comment>
<dbReference type="AlphaFoldDB" id="A0A4E0QX02"/>
<organism evidence="1 2">
    <name type="scientific">Candidatus Thiomargarita nelsonii</name>
    <dbReference type="NCBI Taxonomy" id="1003181"/>
    <lineage>
        <taxon>Bacteria</taxon>
        <taxon>Pseudomonadati</taxon>
        <taxon>Pseudomonadota</taxon>
        <taxon>Gammaproteobacteria</taxon>
        <taxon>Thiotrichales</taxon>
        <taxon>Thiotrichaceae</taxon>
        <taxon>Thiomargarita</taxon>
    </lineage>
</organism>
<name>A0A4E0QX02_9GAMM</name>